<name>A0ABW9JQ49_9SPHI</name>
<dbReference type="EMBL" id="SRMP02000052">
    <property type="protein sequence ID" value="MFN0293804.1"/>
    <property type="molecule type" value="Genomic_DNA"/>
</dbReference>
<evidence type="ECO:0000313" key="2">
    <source>
        <dbReference type="EMBL" id="MFN0293804.1"/>
    </source>
</evidence>
<dbReference type="Gene3D" id="1.20.1290.10">
    <property type="entry name" value="AhpD-like"/>
    <property type="match status" value="1"/>
</dbReference>
<dbReference type="SUPFAM" id="SSF69118">
    <property type="entry name" value="AhpD-like"/>
    <property type="match status" value="1"/>
</dbReference>
<dbReference type="InterPro" id="IPR004675">
    <property type="entry name" value="AhpD_core"/>
</dbReference>
<dbReference type="NCBIfam" id="TIGR00778">
    <property type="entry name" value="ahpD_dom"/>
    <property type="match status" value="1"/>
</dbReference>
<dbReference type="InterPro" id="IPR003779">
    <property type="entry name" value="CMD-like"/>
</dbReference>
<accession>A0ABW9JQ49</accession>
<dbReference type="PANTHER" id="PTHR35446:SF3">
    <property type="entry name" value="CMD DOMAIN-CONTAINING PROTEIN"/>
    <property type="match status" value="1"/>
</dbReference>
<protein>
    <submittedName>
        <fullName evidence="2">Carboxymuconolactone decarboxylase family protein</fullName>
    </submittedName>
</protein>
<sequence length="179" mass="19723">METVFNVPQREEVSAANQQIFDKIKATFGKVPNLYATMAHSENALGAYLQLQQAPSSLTAREKEVVNLVVSQVNNCIYCLSAHTLIAKNNGFTEAQTFEIRSAAITFDEKLNALAKLTQNITLTRGKADPVLIERFLEIGYTKENLVDTIVLIGDKSITNLLHSVTKVPVDFPLAKDLA</sequence>
<keyword evidence="3" id="KW-1185">Reference proteome</keyword>
<dbReference type="Proteomes" id="UP001517367">
    <property type="component" value="Unassembled WGS sequence"/>
</dbReference>
<dbReference type="InterPro" id="IPR029032">
    <property type="entry name" value="AhpD-like"/>
</dbReference>
<dbReference type="PANTHER" id="PTHR35446">
    <property type="entry name" value="SI:CH211-175M2.5"/>
    <property type="match status" value="1"/>
</dbReference>
<evidence type="ECO:0000313" key="3">
    <source>
        <dbReference type="Proteomes" id="UP001517367"/>
    </source>
</evidence>
<proteinExistence type="predicted"/>
<gene>
    <name evidence="2" type="ORF">E5L68_020685</name>
</gene>
<evidence type="ECO:0000259" key="1">
    <source>
        <dbReference type="Pfam" id="PF02627"/>
    </source>
</evidence>
<reference evidence="2 3" key="1">
    <citation type="submission" date="2024-12" db="EMBL/GenBank/DDBJ databases">
        <authorList>
            <person name="Hu S."/>
        </authorList>
    </citation>
    <scope>NUCLEOTIDE SEQUENCE [LARGE SCALE GENOMIC DNA]</scope>
    <source>
        <strain evidence="2 3">P-25</strain>
    </source>
</reference>
<comment type="caution">
    <text evidence="2">The sequence shown here is derived from an EMBL/GenBank/DDBJ whole genome shotgun (WGS) entry which is preliminary data.</text>
</comment>
<organism evidence="2 3">
    <name type="scientific">Pedobacter helvus</name>
    <dbReference type="NCBI Taxonomy" id="2563444"/>
    <lineage>
        <taxon>Bacteria</taxon>
        <taxon>Pseudomonadati</taxon>
        <taxon>Bacteroidota</taxon>
        <taxon>Sphingobacteriia</taxon>
        <taxon>Sphingobacteriales</taxon>
        <taxon>Sphingobacteriaceae</taxon>
        <taxon>Pedobacter</taxon>
    </lineage>
</organism>
<dbReference type="Pfam" id="PF02627">
    <property type="entry name" value="CMD"/>
    <property type="match status" value="1"/>
</dbReference>
<dbReference type="RefSeq" id="WP_138729465.1">
    <property type="nucleotide sequence ID" value="NZ_SRMP02000052.1"/>
</dbReference>
<feature type="domain" description="Carboxymuconolactone decarboxylase-like" evidence="1">
    <location>
        <begin position="45"/>
        <end position="107"/>
    </location>
</feature>